<dbReference type="PANTHER" id="PTHR23011">
    <property type="entry name" value="CYCLIC NUCLEOTIDE-BINDING DOMAIN CONTAINING PROTEIN"/>
    <property type="match status" value="1"/>
</dbReference>
<feature type="domain" description="Cyclic nucleotide-binding" evidence="2">
    <location>
        <begin position="294"/>
        <end position="399"/>
    </location>
</feature>
<dbReference type="InterPro" id="IPR018490">
    <property type="entry name" value="cNMP-bd_dom_sf"/>
</dbReference>
<keyword evidence="4" id="KW-1185">Reference proteome</keyword>
<feature type="region of interest" description="Disordered" evidence="1">
    <location>
        <begin position="77"/>
        <end position="98"/>
    </location>
</feature>
<feature type="compositionally biased region" description="Acidic residues" evidence="1">
    <location>
        <begin position="79"/>
        <end position="91"/>
    </location>
</feature>
<dbReference type="InterPro" id="IPR000595">
    <property type="entry name" value="cNMP-bd_dom"/>
</dbReference>
<dbReference type="AlphaFoldDB" id="A0AA89C578"/>
<evidence type="ECO:0000313" key="3">
    <source>
        <dbReference type="EMBL" id="KAK3099817.1"/>
    </source>
</evidence>
<dbReference type="EMBL" id="VSWD01000006">
    <property type="protein sequence ID" value="KAK3099817.1"/>
    <property type="molecule type" value="Genomic_DNA"/>
</dbReference>
<dbReference type="PROSITE" id="PS50042">
    <property type="entry name" value="CNMP_BINDING_3"/>
    <property type="match status" value="1"/>
</dbReference>
<organism evidence="3 4">
    <name type="scientific">Pinctada imbricata</name>
    <name type="common">Atlantic pearl-oyster</name>
    <name type="synonym">Pinctada martensii</name>
    <dbReference type="NCBI Taxonomy" id="66713"/>
    <lineage>
        <taxon>Eukaryota</taxon>
        <taxon>Metazoa</taxon>
        <taxon>Spiralia</taxon>
        <taxon>Lophotrochozoa</taxon>
        <taxon>Mollusca</taxon>
        <taxon>Bivalvia</taxon>
        <taxon>Autobranchia</taxon>
        <taxon>Pteriomorphia</taxon>
        <taxon>Pterioida</taxon>
        <taxon>Pterioidea</taxon>
        <taxon>Pteriidae</taxon>
        <taxon>Pinctada</taxon>
    </lineage>
</organism>
<accession>A0AA89C578</accession>
<proteinExistence type="predicted"/>
<feature type="region of interest" description="Disordered" evidence="1">
    <location>
        <begin position="556"/>
        <end position="600"/>
    </location>
</feature>
<reference evidence="3" key="1">
    <citation type="submission" date="2019-08" db="EMBL/GenBank/DDBJ databases">
        <title>The improved chromosome-level genome for the pearl oyster Pinctada fucata martensii using PacBio sequencing and Hi-C.</title>
        <authorList>
            <person name="Zheng Z."/>
        </authorList>
    </citation>
    <scope>NUCLEOTIDE SEQUENCE</scope>
    <source>
        <strain evidence="3">ZZ-2019</strain>
        <tissue evidence="3">Adductor muscle</tissue>
    </source>
</reference>
<name>A0AA89C578_PINIB</name>
<evidence type="ECO:0000313" key="4">
    <source>
        <dbReference type="Proteomes" id="UP001186944"/>
    </source>
</evidence>
<comment type="caution">
    <text evidence="3">The sequence shown here is derived from an EMBL/GenBank/DDBJ whole genome shotgun (WGS) entry which is preliminary data.</text>
</comment>
<evidence type="ECO:0000256" key="1">
    <source>
        <dbReference type="SAM" id="MobiDB-lite"/>
    </source>
</evidence>
<protein>
    <recommendedName>
        <fullName evidence="2">Cyclic nucleotide-binding domain-containing protein</fullName>
    </recommendedName>
</protein>
<dbReference type="Proteomes" id="UP001186944">
    <property type="component" value="Unassembled WGS sequence"/>
</dbReference>
<dbReference type="SUPFAM" id="SSF51206">
    <property type="entry name" value="cAMP-binding domain-like"/>
    <property type="match status" value="2"/>
</dbReference>
<dbReference type="Gene3D" id="2.60.120.10">
    <property type="entry name" value="Jelly Rolls"/>
    <property type="match status" value="1"/>
</dbReference>
<dbReference type="InterPro" id="IPR014710">
    <property type="entry name" value="RmlC-like_jellyroll"/>
</dbReference>
<evidence type="ECO:0000259" key="2">
    <source>
        <dbReference type="PROSITE" id="PS50042"/>
    </source>
</evidence>
<gene>
    <name evidence="3" type="ORF">FSP39_010212</name>
</gene>
<sequence length="831" mass="95647">MSKSVSMDILFRGKTLPEHKKKKRSMPEKSESTENLPLSLPKLEPEVDIDFDTQGRDASVLASRAISQITSNGLALTETEIDRDSDSDESDYLNNNKDDTETARRRLGEIGEFEMLHNWKLHESFKEDKEKFTVKSRKIAIVLPDENPMVTVNSRIQEIQSMVKPKAELGNFIEKLPPAQREKIKKIAEMDVNDIRREKRKNWKTSDVFNHALRITILVNKACIPRRKYHTEDKPDTAINLKRIKEKENAETVDVPLRSSLAFDMELALTTEPLFRTEKDLKNVIWVLRATKAFNQLFPIEKERELARVVAYERYDPNRIIAYQGRRPDRFYYVLTGKVQKVREYTLYSGKVSRLEGYIHKGTTSDVEELEEQCLREHHLVSKGQVEVLILHRTDFMRLQEKTLGPPIDYLRTLDLFFEFPVEIFLTNTDQIQLKYYGQDVVISDDTNRTPWIHVIKSGRVRVVRLQNVIDVHNERKFAAQKLEDLGYGRSFSHADAMLGSLFAQRKAKALRSDSVSFPEMPECLHSPLGHTIGVNMMKSKSAFSEGLGMLSNMSLTKRRKSERSEHSSVTQHKDPGKSKDLDMVSEETREIKDGKPEHSADIPYRAKHIYKKAKLIKNPIIVEPGADDPQSGRGSRADLLPEHYVIEEETDLDMRRMSIRSARSNSGVVFPPIVKSNSATPRTDVTFNGLDFKPHGTFLTREKTIAESQPRSRGRKKKKEQQQKFRVARLQLDVLTAGDIFGLEHLDPPIASEPRGVSLISDGAEVIRISKRFFLQHAQNNTMLRVETMQRDYMSMDEARTILYNKETWNQYKDVLLARMVDSIGGRHND</sequence>
<feature type="region of interest" description="Disordered" evidence="1">
    <location>
        <begin position="1"/>
        <end position="41"/>
    </location>
</feature>
<dbReference type="PANTHER" id="PTHR23011:SF12">
    <property type="entry name" value="CYCLIC NUCLEOTIDE-BINDING DOMAIN-CONTAINING PROTEIN"/>
    <property type="match status" value="1"/>
</dbReference>
<dbReference type="CDD" id="cd00038">
    <property type="entry name" value="CAP_ED"/>
    <property type="match status" value="1"/>
</dbReference>
<feature type="region of interest" description="Disordered" evidence="1">
    <location>
        <begin position="702"/>
        <end position="723"/>
    </location>
</feature>
<feature type="compositionally biased region" description="Basic and acidic residues" evidence="1">
    <location>
        <begin position="563"/>
        <end position="600"/>
    </location>
</feature>